<organism evidence="1 2">
    <name type="scientific">Pistacia integerrima</name>
    <dbReference type="NCBI Taxonomy" id="434235"/>
    <lineage>
        <taxon>Eukaryota</taxon>
        <taxon>Viridiplantae</taxon>
        <taxon>Streptophyta</taxon>
        <taxon>Embryophyta</taxon>
        <taxon>Tracheophyta</taxon>
        <taxon>Spermatophyta</taxon>
        <taxon>Magnoliopsida</taxon>
        <taxon>eudicotyledons</taxon>
        <taxon>Gunneridae</taxon>
        <taxon>Pentapetalae</taxon>
        <taxon>rosids</taxon>
        <taxon>malvids</taxon>
        <taxon>Sapindales</taxon>
        <taxon>Anacardiaceae</taxon>
        <taxon>Pistacia</taxon>
    </lineage>
</organism>
<gene>
    <name evidence="1" type="ORF">Pint_14551</name>
</gene>
<evidence type="ECO:0000313" key="1">
    <source>
        <dbReference type="EMBL" id="KAJ0029958.1"/>
    </source>
</evidence>
<reference evidence="2" key="1">
    <citation type="journal article" date="2023" name="G3 (Bethesda)">
        <title>Genome assembly and association tests identify interacting loci associated with vigor, precocity, and sex in interspecific pistachio rootstocks.</title>
        <authorList>
            <person name="Palmer W."/>
            <person name="Jacygrad E."/>
            <person name="Sagayaradj S."/>
            <person name="Cavanaugh K."/>
            <person name="Han R."/>
            <person name="Bertier L."/>
            <person name="Beede B."/>
            <person name="Kafkas S."/>
            <person name="Golino D."/>
            <person name="Preece J."/>
            <person name="Michelmore R."/>
        </authorList>
    </citation>
    <scope>NUCLEOTIDE SEQUENCE [LARGE SCALE GENOMIC DNA]</scope>
</reference>
<name>A0ACC0Y5Z4_9ROSI</name>
<accession>A0ACC0Y5Z4</accession>
<proteinExistence type="predicted"/>
<evidence type="ECO:0000313" key="2">
    <source>
        <dbReference type="Proteomes" id="UP001163603"/>
    </source>
</evidence>
<dbReference type="EMBL" id="CM047743">
    <property type="protein sequence ID" value="KAJ0029958.1"/>
    <property type="molecule type" value="Genomic_DNA"/>
</dbReference>
<keyword evidence="2" id="KW-1185">Reference proteome</keyword>
<sequence length="228" mass="25757">MELQKPSLRSLVEKLTHLKELALDEVNISSSIPHILANFSLLTILSLVKCELHGEFPTKVFQLPNLHYINVQDNENLFGYLPEFERTSLLQHLILNGTRFSGEIPYSIGNLRFLVMLNIRYCNLSGSIPSSLGNLSSLEELRLGYNNFSSQDSRSLSWIAKYSKLTILDLSCINLVGEIPSWLMNLNQLEILSLSSNRLTGRIPFEIRNPDALVFSCTSFKSIARPIS</sequence>
<dbReference type="Proteomes" id="UP001163603">
    <property type="component" value="Chromosome 8"/>
</dbReference>
<comment type="caution">
    <text evidence="1">The sequence shown here is derived from an EMBL/GenBank/DDBJ whole genome shotgun (WGS) entry which is preliminary data.</text>
</comment>
<protein>
    <submittedName>
        <fullName evidence="1">Uncharacterized protein</fullName>
    </submittedName>
</protein>